<feature type="domain" description="Carboxymuconolactone decarboxylase-like" evidence="1">
    <location>
        <begin position="144"/>
        <end position="223"/>
    </location>
</feature>
<keyword evidence="2" id="KW-0575">Peroxidase</keyword>
<dbReference type="PANTHER" id="PTHR33570:SF2">
    <property type="entry name" value="CARBOXYMUCONOLACTONE DECARBOXYLASE-LIKE DOMAIN-CONTAINING PROTEIN"/>
    <property type="match status" value="1"/>
</dbReference>
<protein>
    <submittedName>
        <fullName evidence="2">Alkylhydroperoxidase/carboxymuconolactone decarboxylase family protein YurZ</fullName>
    </submittedName>
</protein>
<feature type="domain" description="Carboxymuconolactone decarboxylase-like" evidence="1">
    <location>
        <begin position="18"/>
        <end position="99"/>
    </location>
</feature>
<keyword evidence="3" id="KW-1185">Reference proteome</keyword>
<name>A0A7W9NEE7_9PSEU</name>
<sequence>MTSAVTAGDRLRQLDPVFAQMTLASAGHARSVAELTDREKTFLAVVGDICQGSLGLAFEAHVRAGLRAGVTVEDLRGLLRFVSYDIGYPAAVAGFEALAALAEEPTTAAALDESLVSTGPDAAPSPLPAPVRDRLAGMDPHFAEYFDLQSRMRGGNGPGTLSERERGLVSLSVDVHYGTLGDTFRIHVDRALRGGASPDDVRAALRFNAQFGVTRAWEAWLVLNPLLG</sequence>
<dbReference type="InterPro" id="IPR003779">
    <property type="entry name" value="CMD-like"/>
</dbReference>
<dbReference type="GO" id="GO:0051920">
    <property type="term" value="F:peroxiredoxin activity"/>
    <property type="evidence" value="ECO:0007669"/>
    <property type="project" value="InterPro"/>
</dbReference>
<comment type="caution">
    <text evidence="2">The sequence shown here is derived from an EMBL/GenBank/DDBJ whole genome shotgun (WGS) entry which is preliminary data.</text>
</comment>
<dbReference type="SUPFAM" id="SSF69118">
    <property type="entry name" value="AhpD-like"/>
    <property type="match status" value="1"/>
</dbReference>
<dbReference type="RefSeq" id="WP_184858549.1">
    <property type="nucleotide sequence ID" value="NZ_BAAAWY010000002.1"/>
</dbReference>
<dbReference type="EMBL" id="JACHIR010000001">
    <property type="protein sequence ID" value="MBB5889595.1"/>
    <property type="molecule type" value="Genomic_DNA"/>
</dbReference>
<organism evidence="2 3">
    <name type="scientific">Kutzneria kofuensis</name>
    <dbReference type="NCBI Taxonomy" id="103725"/>
    <lineage>
        <taxon>Bacteria</taxon>
        <taxon>Bacillati</taxon>
        <taxon>Actinomycetota</taxon>
        <taxon>Actinomycetes</taxon>
        <taxon>Pseudonocardiales</taxon>
        <taxon>Pseudonocardiaceae</taxon>
        <taxon>Kutzneria</taxon>
    </lineage>
</organism>
<keyword evidence="2" id="KW-0560">Oxidoreductase</keyword>
<dbReference type="InterPro" id="IPR029032">
    <property type="entry name" value="AhpD-like"/>
</dbReference>
<proteinExistence type="predicted"/>
<reference evidence="2 3" key="1">
    <citation type="submission" date="2020-08" db="EMBL/GenBank/DDBJ databases">
        <title>Sequencing the genomes of 1000 actinobacteria strains.</title>
        <authorList>
            <person name="Klenk H.-P."/>
        </authorList>
    </citation>
    <scope>NUCLEOTIDE SEQUENCE [LARGE SCALE GENOMIC DNA]</scope>
    <source>
        <strain evidence="2 3">DSM 43851</strain>
    </source>
</reference>
<dbReference type="Pfam" id="PF02627">
    <property type="entry name" value="CMD"/>
    <property type="match status" value="2"/>
</dbReference>
<evidence type="ECO:0000313" key="2">
    <source>
        <dbReference type="EMBL" id="MBB5889595.1"/>
    </source>
</evidence>
<gene>
    <name evidence="2" type="ORF">BJ998_000791</name>
</gene>
<dbReference type="Gene3D" id="1.20.1290.10">
    <property type="entry name" value="AhpD-like"/>
    <property type="match status" value="1"/>
</dbReference>
<dbReference type="AlphaFoldDB" id="A0A7W9NEE7"/>
<dbReference type="PANTHER" id="PTHR33570">
    <property type="entry name" value="4-CARBOXYMUCONOLACTONE DECARBOXYLASE FAMILY PROTEIN"/>
    <property type="match status" value="1"/>
</dbReference>
<accession>A0A7W9NEE7</accession>
<evidence type="ECO:0000313" key="3">
    <source>
        <dbReference type="Proteomes" id="UP000585638"/>
    </source>
</evidence>
<dbReference type="InterPro" id="IPR052512">
    <property type="entry name" value="4CMD/NDH-1_regulator"/>
</dbReference>
<evidence type="ECO:0000259" key="1">
    <source>
        <dbReference type="Pfam" id="PF02627"/>
    </source>
</evidence>
<dbReference type="Proteomes" id="UP000585638">
    <property type="component" value="Unassembled WGS sequence"/>
</dbReference>